<feature type="domain" description="Calcineurin-like phosphoesterase" evidence="1">
    <location>
        <begin position="18"/>
        <end position="203"/>
    </location>
</feature>
<reference evidence="2 3" key="1">
    <citation type="submission" date="2007-01" db="EMBL/GenBank/DDBJ databases">
        <authorList>
            <person name="Haygood M."/>
            <person name="Podell S."/>
            <person name="Anderson C."/>
            <person name="Hopkinson B."/>
            <person name="Roe K."/>
            <person name="Barbeau K."/>
            <person name="Gaasterland T."/>
            <person name="Ferriera S."/>
            <person name="Johnson J."/>
            <person name="Kravitz S."/>
            <person name="Beeson K."/>
            <person name="Sutton G."/>
            <person name="Rogers Y.-H."/>
            <person name="Friedman R."/>
            <person name="Frazier M."/>
            <person name="Venter J.C."/>
        </authorList>
    </citation>
    <scope>NUCLEOTIDE SEQUENCE [LARGE SCALE GENOMIC DNA]</scope>
    <source>
        <strain evidence="2 3">ATCC 23134</strain>
    </source>
</reference>
<dbReference type="PANTHER" id="PTHR42850:SF4">
    <property type="entry name" value="ZINC-DEPENDENT ENDOPOLYPHOSPHATASE"/>
    <property type="match status" value="1"/>
</dbReference>
<dbReference type="PRINTS" id="PR00114">
    <property type="entry name" value="STPHPHTASE"/>
</dbReference>
<sequence>MNEENIQVKVTTKPQGRRLVIGDVHGCYRTLKKLIEKQIKLTKDDYLFFLGDFIDRGPDSAAVLDYVFELEDKGFQIFPLRGNHEQMFLDDYQVESPEALQRILSENNTQNLLDKNGQVITAYWDFFQSLPYYYELDDFYLVHAGFNFKRRNPFQDLYSMIWIRNIEIHWMMYQQNEPKEPALKATFDKFKNRKIVFGHTPTSIYNIKHQIGKNKPLIPLDNGCVFAQAGSTELGRLCCLDLDSMELMSQENAENVKSFF</sequence>
<dbReference type="AlphaFoldDB" id="A1ZSE5"/>
<organism evidence="2 3">
    <name type="scientific">Microscilla marina ATCC 23134</name>
    <dbReference type="NCBI Taxonomy" id="313606"/>
    <lineage>
        <taxon>Bacteria</taxon>
        <taxon>Pseudomonadati</taxon>
        <taxon>Bacteroidota</taxon>
        <taxon>Cytophagia</taxon>
        <taxon>Cytophagales</taxon>
        <taxon>Microscillaceae</taxon>
        <taxon>Microscilla</taxon>
    </lineage>
</organism>
<dbReference type="Pfam" id="PF00149">
    <property type="entry name" value="Metallophos"/>
    <property type="match status" value="1"/>
</dbReference>
<dbReference type="SUPFAM" id="SSF56300">
    <property type="entry name" value="Metallo-dependent phosphatases"/>
    <property type="match status" value="1"/>
</dbReference>
<dbReference type="InterPro" id="IPR006186">
    <property type="entry name" value="Ser/Thr-sp_prot-phosphatase"/>
</dbReference>
<name>A1ZSE5_MICM2</name>
<dbReference type="InterPro" id="IPR050126">
    <property type="entry name" value="Ap4A_hydrolase"/>
</dbReference>
<dbReference type="InterPro" id="IPR029052">
    <property type="entry name" value="Metallo-depent_PP-like"/>
</dbReference>
<dbReference type="GO" id="GO:0110154">
    <property type="term" value="P:RNA decapping"/>
    <property type="evidence" value="ECO:0007669"/>
    <property type="project" value="TreeGrafter"/>
</dbReference>
<accession>A1ZSE5</accession>
<dbReference type="CDD" id="cd00144">
    <property type="entry name" value="MPP_PPP_family"/>
    <property type="match status" value="1"/>
</dbReference>
<dbReference type="InterPro" id="IPR004843">
    <property type="entry name" value="Calcineurin-like_PHP"/>
</dbReference>
<dbReference type="GO" id="GO:0008803">
    <property type="term" value="F:bis(5'-nucleosyl)-tetraphosphatase (symmetrical) activity"/>
    <property type="evidence" value="ECO:0007669"/>
    <property type="project" value="TreeGrafter"/>
</dbReference>
<dbReference type="PANTHER" id="PTHR42850">
    <property type="entry name" value="METALLOPHOSPHOESTERASE"/>
    <property type="match status" value="1"/>
</dbReference>
<dbReference type="eggNOG" id="COG0639">
    <property type="taxonomic scope" value="Bacteria"/>
</dbReference>
<gene>
    <name evidence="2" type="ORF">M23134_02944</name>
</gene>
<dbReference type="GO" id="GO:0005737">
    <property type="term" value="C:cytoplasm"/>
    <property type="evidence" value="ECO:0007669"/>
    <property type="project" value="TreeGrafter"/>
</dbReference>
<dbReference type="Gene3D" id="3.60.21.10">
    <property type="match status" value="1"/>
</dbReference>
<proteinExistence type="predicted"/>
<protein>
    <submittedName>
        <fullName evidence="2">Metallophosphoesterase</fullName>
    </submittedName>
</protein>
<keyword evidence="3" id="KW-1185">Reference proteome</keyword>
<evidence type="ECO:0000259" key="1">
    <source>
        <dbReference type="Pfam" id="PF00149"/>
    </source>
</evidence>
<evidence type="ECO:0000313" key="3">
    <source>
        <dbReference type="Proteomes" id="UP000004095"/>
    </source>
</evidence>
<dbReference type="GO" id="GO:0016791">
    <property type="term" value="F:phosphatase activity"/>
    <property type="evidence" value="ECO:0007669"/>
    <property type="project" value="TreeGrafter"/>
</dbReference>
<evidence type="ECO:0000313" key="2">
    <source>
        <dbReference type="EMBL" id="EAY26693.1"/>
    </source>
</evidence>
<dbReference type="OrthoDB" id="9808081at2"/>
<dbReference type="RefSeq" id="WP_002700439.1">
    <property type="nucleotide sequence ID" value="NZ_AAWS01000031.1"/>
</dbReference>
<dbReference type="Proteomes" id="UP000004095">
    <property type="component" value="Unassembled WGS sequence"/>
</dbReference>
<dbReference type="EMBL" id="AAWS01000031">
    <property type="protein sequence ID" value="EAY26693.1"/>
    <property type="molecule type" value="Genomic_DNA"/>
</dbReference>
<comment type="caution">
    <text evidence="2">The sequence shown here is derived from an EMBL/GenBank/DDBJ whole genome shotgun (WGS) entry which is preliminary data.</text>
</comment>